<accession>A0A9P5NUA5</accession>
<dbReference type="InterPro" id="IPR013868">
    <property type="entry name" value="Cut8/Sts1_fam"/>
</dbReference>
<evidence type="ECO:0000256" key="3">
    <source>
        <dbReference type="RuleBase" id="RU368013"/>
    </source>
</evidence>
<protein>
    <recommendedName>
        <fullName evidence="3">Tethering factor for nuclear proteasome STS1</fullName>
    </recommendedName>
</protein>
<dbReference type="GO" id="GO:0005737">
    <property type="term" value="C:cytoplasm"/>
    <property type="evidence" value="ECO:0007669"/>
    <property type="project" value="UniProtKB-SubCell"/>
</dbReference>
<name>A0A9P5NUA5_GYMJU</name>
<feature type="compositionally biased region" description="Polar residues" evidence="4">
    <location>
        <begin position="1"/>
        <end position="30"/>
    </location>
</feature>
<dbReference type="GO" id="GO:0031965">
    <property type="term" value="C:nuclear membrane"/>
    <property type="evidence" value="ECO:0007669"/>
    <property type="project" value="TreeGrafter"/>
</dbReference>
<proteinExistence type="inferred from homology"/>
<gene>
    <name evidence="5" type="ORF">CPB84DRAFT_1676589</name>
</gene>
<dbReference type="AlphaFoldDB" id="A0A9P5NUA5"/>
<evidence type="ECO:0000256" key="4">
    <source>
        <dbReference type="SAM" id="MobiDB-lite"/>
    </source>
</evidence>
<comment type="function">
    <text evidence="3">Involved in ubiquitin-mediated protein degradation. Regulatory factor in the ubiquitin/proteasome pathway that controls the turnover of proteasome substrates. Targets proteasomes to the nucleus and facilitates the degradation of nuclear proteins.</text>
</comment>
<feature type="region of interest" description="Disordered" evidence="4">
    <location>
        <begin position="1"/>
        <end position="104"/>
    </location>
</feature>
<dbReference type="PANTHER" id="PTHR28032">
    <property type="entry name" value="FI02826P"/>
    <property type="match status" value="1"/>
</dbReference>
<dbReference type="GO" id="GO:0031144">
    <property type="term" value="P:proteasome localization"/>
    <property type="evidence" value="ECO:0007669"/>
    <property type="project" value="UniProtKB-UniRule"/>
</dbReference>
<keyword evidence="3" id="KW-0813">Transport</keyword>
<comment type="subunit">
    <text evidence="3">Binds the proteasome.</text>
</comment>
<reference evidence="5" key="1">
    <citation type="submission" date="2020-11" db="EMBL/GenBank/DDBJ databases">
        <authorList>
            <consortium name="DOE Joint Genome Institute"/>
            <person name="Ahrendt S."/>
            <person name="Riley R."/>
            <person name="Andreopoulos W."/>
            <person name="LaButti K."/>
            <person name="Pangilinan J."/>
            <person name="Ruiz-duenas F.J."/>
            <person name="Barrasa J.M."/>
            <person name="Sanchez-Garcia M."/>
            <person name="Camarero S."/>
            <person name="Miyauchi S."/>
            <person name="Serrano A."/>
            <person name="Linde D."/>
            <person name="Babiker R."/>
            <person name="Drula E."/>
            <person name="Ayuso-Fernandez I."/>
            <person name="Pacheco R."/>
            <person name="Padilla G."/>
            <person name="Ferreira P."/>
            <person name="Barriuso J."/>
            <person name="Kellner H."/>
            <person name="Castanera R."/>
            <person name="Alfaro M."/>
            <person name="Ramirez L."/>
            <person name="Pisabarro A.G."/>
            <person name="Kuo A."/>
            <person name="Tritt A."/>
            <person name="Lipzen A."/>
            <person name="He G."/>
            <person name="Yan M."/>
            <person name="Ng V."/>
            <person name="Cullen D."/>
            <person name="Martin F."/>
            <person name="Rosso M.-N."/>
            <person name="Henrissat B."/>
            <person name="Hibbett D."/>
            <person name="Martinez A.T."/>
            <person name="Grigoriev I.V."/>
        </authorList>
    </citation>
    <scope>NUCLEOTIDE SEQUENCE</scope>
    <source>
        <strain evidence="5">AH 44721</strain>
    </source>
</reference>
<comment type="caution">
    <text evidence="5">The sequence shown here is derived from an EMBL/GenBank/DDBJ whole genome shotgun (WGS) entry which is preliminary data.</text>
</comment>
<dbReference type="PANTHER" id="PTHR28032:SF1">
    <property type="entry name" value="FI02826P"/>
    <property type="match status" value="1"/>
</dbReference>
<dbReference type="InterPro" id="IPR038422">
    <property type="entry name" value="Cut8/Sts1_sf"/>
</dbReference>
<keyword evidence="3" id="KW-0963">Cytoplasm</keyword>
<dbReference type="GO" id="GO:0015031">
    <property type="term" value="P:protein transport"/>
    <property type="evidence" value="ECO:0007669"/>
    <property type="project" value="UniProtKB-UniRule"/>
</dbReference>
<keyword evidence="6" id="KW-1185">Reference proteome</keyword>
<dbReference type="GO" id="GO:0070628">
    <property type="term" value="F:proteasome binding"/>
    <property type="evidence" value="ECO:0007669"/>
    <property type="project" value="TreeGrafter"/>
</dbReference>
<sequence>MTSSGWGTPTPGHTNPAAFQNFASSVTQAAFNRPQKRKNEHEDEPERMRSSSPKDESMEGSPTPERERPKRAVPKRARVANLSSPSSSKGGGTSKEDKNSDNTEADDIDIGVLLANLPTQSLLPILTSLLQNQPSLKSTILPLIPRPTLEIAVHALSQAAKRLREAYPYSNGPIFSQALPTFGPGRTAHSVFQPPPPTAQPVMRDNYVISRLRPHISEYVSTCISFFPYFSCIPSVSQLSTSPSQRNTTSNSQALPNDKFYPYETFLFLSAVTNQILDQPPTTVSELAPLIVPKLSEEWKAWVSGIDTTVNQQGRMFSSEIVKSWERGLDEMAESKDAGIRQLMRGIKDSWVLKVGWLVKRMPQQAMDEL</sequence>
<dbReference type="Proteomes" id="UP000724874">
    <property type="component" value="Unassembled WGS sequence"/>
</dbReference>
<keyword evidence="2 3" id="KW-0539">Nucleus</keyword>
<dbReference type="Pfam" id="PF08559">
    <property type="entry name" value="Cut8"/>
    <property type="match status" value="1"/>
</dbReference>
<comment type="similarity">
    <text evidence="1 3">Belongs to the cut8/STS1 family.</text>
</comment>
<dbReference type="Gene3D" id="1.20.58.1590">
    <property type="entry name" value="Tethering factor for nuclear proteasome Cut8/Sts1"/>
    <property type="match status" value="1"/>
</dbReference>
<evidence type="ECO:0000313" key="5">
    <source>
        <dbReference type="EMBL" id="KAF8905498.1"/>
    </source>
</evidence>
<evidence type="ECO:0000313" key="6">
    <source>
        <dbReference type="Proteomes" id="UP000724874"/>
    </source>
</evidence>
<organism evidence="5 6">
    <name type="scientific">Gymnopilus junonius</name>
    <name type="common">Spectacular rustgill mushroom</name>
    <name type="synonym">Gymnopilus spectabilis subsp. junonius</name>
    <dbReference type="NCBI Taxonomy" id="109634"/>
    <lineage>
        <taxon>Eukaryota</taxon>
        <taxon>Fungi</taxon>
        <taxon>Dikarya</taxon>
        <taxon>Basidiomycota</taxon>
        <taxon>Agaricomycotina</taxon>
        <taxon>Agaricomycetes</taxon>
        <taxon>Agaricomycetidae</taxon>
        <taxon>Agaricales</taxon>
        <taxon>Agaricineae</taxon>
        <taxon>Hymenogastraceae</taxon>
        <taxon>Gymnopilus</taxon>
    </lineage>
</organism>
<dbReference type="OrthoDB" id="10061064at2759"/>
<dbReference type="EMBL" id="JADNYJ010000022">
    <property type="protein sequence ID" value="KAF8905498.1"/>
    <property type="molecule type" value="Genomic_DNA"/>
</dbReference>
<comment type="subcellular location">
    <subcellularLocation>
        <location evidence="3">Cytoplasm</location>
    </subcellularLocation>
    <subcellularLocation>
        <location evidence="3">Nucleus</location>
    </subcellularLocation>
</comment>
<evidence type="ECO:0000256" key="2">
    <source>
        <dbReference type="ARBA" id="ARBA00023242"/>
    </source>
</evidence>
<dbReference type="GO" id="GO:0071630">
    <property type="term" value="P:nuclear protein quality control by the ubiquitin-proteasome system"/>
    <property type="evidence" value="ECO:0007669"/>
    <property type="project" value="UniProtKB-UniRule"/>
</dbReference>
<feature type="compositionally biased region" description="Basic and acidic residues" evidence="4">
    <location>
        <begin position="37"/>
        <end position="57"/>
    </location>
</feature>
<evidence type="ECO:0000256" key="1">
    <source>
        <dbReference type="ARBA" id="ARBA00006199"/>
    </source>
</evidence>
<keyword evidence="3" id="KW-0653">Protein transport</keyword>